<comment type="subcellular location">
    <subcellularLocation>
        <location evidence="1">Secreted</location>
    </subcellularLocation>
</comment>
<dbReference type="InterPro" id="IPR036444">
    <property type="entry name" value="PLipase_A2_dom_sf"/>
</dbReference>
<dbReference type="GO" id="GO:0005576">
    <property type="term" value="C:extracellular region"/>
    <property type="evidence" value="ECO:0007669"/>
    <property type="project" value="UniProtKB-SubCell"/>
</dbReference>
<dbReference type="AlphaFoldDB" id="A0A429XAK7"/>
<dbReference type="EMBL" id="QYTW02000006">
    <property type="protein sequence ID" value="RST60093.1"/>
    <property type="molecule type" value="Genomic_DNA"/>
</dbReference>
<evidence type="ECO:0000313" key="3">
    <source>
        <dbReference type="EMBL" id="RST60093.1"/>
    </source>
</evidence>
<dbReference type="GO" id="GO:0004623">
    <property type="term" value="F:phospholipase A2 activity"/>
    <property type="evidence" value="ECO:0007669"/>
    <property type="project" value="InterPro"/>
</dbReference>
<keyword evidence="2" id="KW-0964">Secreted</keyword>
<comment type="caution">
    <text evidence="3">The sequence shown here is derived from an EMBL/GenBank/DDBJ whole genome shotgun (WGS) entry which is preliminary data.</text>
</comment>
<accession>A0A429XAK7</accession>
<reference evidence="3 4" key="1">
    <citation type="submission" date="2018-12" db="EMBL/GenBank/DDBJ databases">
        <authorList>
            <person name="Sun L."/>
            <person name="Chen Z."/>
        </authorList>
    </citation>
    <scope>NUCLEOTIDE SEQUENCE [LARGE SCALE GENOMIC DNA]</scope>
    <source>
        <strain evidence="3 4">LMG 29736</strain>
    </source>
</reference>
<dbReference type="RefSeq" id="WP_120117263.1">
    <property type="nucleotide sequence ID" value="NZ_QYTW02000006.1"/>
</dbReference>
<dbReference type="SUPFAM" id="SSF48619">
    <property type="entry name" value="Phospholipase A2, PLA2"/>
    <property type="match status" value="1"/>
</dbReference>
<gene>
    <name evidence="3" type="ORF">D5F11_008490</name>
</gene>
<evidence type="ECO:0000313" key="4">
    <source>
        <dbReference type="Proteomes" id="UP000287296"/>
    </source>
</evidence>
<dbReference type="GO" id="GO:0006644">
    <property type="term" value="P:phospholipid metabolic process"/>
    <property type="evidence" value="ECO:0007669"/>
    <property type="project" value="InterPro"/>
</dbReference>
<dbReference type="InterPro" id="IPR033113">
    <property type="entry name" value="PLA2_histidine"/>
</dbReference>
<dbReference type="PROSITE" id="PS00118">
    <property type="entry name" value="PA2_HIS"/>
    <property type="match status" value="1"/>
</dbReference>
<organism evidence="3 4">
    <name type="scientific">Siminovitchia terrae</name>
    <name type="common">Bacillus terrae</name>
    <dbReference type="NCBI Taxonomy" id="1914933"/>
    <lineage>
        <taxon>Bacteria</taxon>
        <taxon>Bacillati</taxon>
        <taxon>Bacillota</taxon>
        <taxon>Bacilli</taxon>
        <taxon>Bacillales</taxon>
        <taxon>Bacillaceae</taxon>
        <taxon>Siminovitchia</taxon>
    </lineage>
</organism>
<protein>
    <submittedName>
        <fullName evidence="3">Uncharacterized protein</fullName>
    </submittedName>
</protein>
<name>A0A429XAK7_SIMTE</name>
<dbReference type="Gene3D" id="1.20.90.10">
    <property type="entry name" value="Phospholipase A2 domain"/>
    <property type="match status" value="1"/>
</dbReference>
<evidence type="ECO:0000256" key="1">
    <source>
        <dbReference type="ARBA" id="ARBA00004613"/>
    </source>
</evidence>
<dbReference type="Proteomes" id="UP000287296">
    <property type="component" value="Unassembled WGS sequence"/>
</dbReference>
<dbReference type="GO" id="GO:0050482">
    <property type="term" value="P:arachidonate secretion"/>
    <property type="evidence" value="ECO:0007669"/>
    <property type="project" value="InterPro"/>
</dbReference>
<evidence type="ECO:0000256" key="2">
    <source>
        <dbReference type="ARBA" id="ARBA00022525"/>
    </source>
</evidence>
<sequence>MDMELGIIGMGITSQDVLENRMSFIDSRSLFQEIKVAIKNYIQKEFVFTEHKGIHYEIENKTKVELHLLNDSNSLVSLTYGVLTFEDGRILDYAKALLVKQEGEQSIIKQLEFKQDTKTFEITNYEKVEDSQIVAWSSIMERNNNDGLLKELETAGQTIGTQAFGDFCLPGGYQYCGKKCGNCKTCTAGGGGAIKNKVDGCCYIHDECYKKHSTKRCANCDRALISCVSNPINHREGPIAADAVALFFMGKCGYVP</sequence>
<dbReference type="OrthoDB" id="5125543at2"/>
<proteinExistence type="predicted"/>